<gene>
    <name evidence="1" type="ORF">Nepgr_016585</name>
</gene>
<evidence type="ECO:0000313" key="1">
    <source>
        <dbReference type="EMBL" id="GMH14744.1"/>
    </source>
</evidence>
<protein>
    <submittedName>
        <fullName evidence="1">Uncharacterized protein</fullName>
    </submittedName>
</protein>
<dbReference type="EMBL" id="BSYO01000014">
    <property type="protein sequence ID" value="GMH14744.1"/>
    <property type="molecule type" value="Genomic_DNA"/>
</dbReference>
<accession>A0AAD3XS93</accession>
<comment type="caution">
    <text evidence="1">The sequence shown here is derived from an EMBL/GenBank/DDBJ whole genome shotgun (WGS) entry which is preliminary data.</text>
</comment>
<reference evidence="1" key="1">
    <citation type="submission" date="2023-05" db="EMBL/GenBank/DDBJ databases">
        <title>Nepenthes gracilis genome sequencing.</title>
        <authorList>
            <person name="Fukushima K."/>
        </authorList>
    </citation>
    <scope>NUCLEOTIDE SEQUENCE</scope>
    <source>
        <strain evidence="1">SING2019-196</strain>
    </source>
</reference>
<keyword evidence="2" id="KW-1185">Reference proteome</keyword>
<evidence type="ECO:0000313" key="2">
    <source>
        <dbReference type="Proteomes" id="UP001279734"/>
    </source>
</evidence>
<dbReference type="Proteomes" id="UP001279734">
    <property type="component" value="Unassembled WGS sequence"/>
</dbReference>
<name>A0AAD3XS93_NEPGR</name>
<organism evidence="1 2">
    <name type="scientific">Nepenthes gracilis</name>
    <name type="common">Slender pitcher plant</name>
    <dbReference type="NCBI Taxonomy" id="150966"/>
    <lineage>
        <taxon>Eukaryota</taxon>
        <taxon>Viridiplantae</taxon>
        <taxon>Streptophyta</taxon>
        <taxon>Embryophyta</taxon>
        <taxon>Tracheophyta</taxon>
        <taxon>Spermatophyta</taxon>
        <taxon>Magnoliopsida</taxon>
        <taxon>eudicotyledons</taxon>
        <taxon>Gunneridae</taxon>
        <taxon>Pentapetalae</taxon>
        <taxon>Caryophyllales</taxon>
        <taxon>Nepenthaceae</taxon>
        <taxon>Nepenthes</taxon>
    </lineage>
</organism>
<sequence>MNEDVKNWKCLRIVLDKMVQTPGSTRLSGRGVANVRVSMLLIWMDRLRTLQKWPRISKCGIVRGQCWKGMSPGLIPDLGDSGFLEIAC</sequence>
<proteinExistence type="predicted"/>
<dbReference type="AlphaFoldDB" id="A0AAD3XS93"/>